<dbReference type="Proteomes" id="UP001519863">
    <property type="component" value="Unassembled WGS sequence"/>
</dbReference>
<evidence type="ECO:0000256" key="1">
    <source>
        <dbReference type="ARBA" id="ARBA00022729"/>
    </source>
</evidence>
<evidence type="ECO:0000256" key="2">
    <source>
        <dbReference type="ARBA" id="ARBA00023157"/>
    </source>
</evidence>
<dbReference type="InterPro" id="IPR006558">
    <property type="entry name" value="LamG-like"/>
</dbReference>
<dbReference type="Pfam" id="PF13385">
    <property type="entry name" value="Laminin_G_3"/>
    <property type="match status" value="2"/>
</dbReference>
<dbReference type="SUPFAM" id="SSF49899">
    <property type="entry name" value="Concanavalin A-like lectins/glucanases"/>
    <property type="match status" value="2"/>
</dbReference>
<reference evidence="5 6" key="1">
    <citation type="journal article" date="2013" name="Antonie Van Leeuwenhoek">
        <title>Actinoplanes hulinensis sp. nov., a novel actinomycete isolated from soybean root (Glycine max (L.) Merr).</title>
        <authorList>
            <person name="Shen Y."/>
            <person name="Liu C."/>
            <person name="Wang X."/>
            <person name="Zhao J."/>
            <person name="Jia F."/>
            <person name="Zhang Y."/>
            <person name="Wang L."/>
            <person name="Yang D."/>
            <person name="Xiang W."/>
        </authorList>
    </citation>
    <scope>NUCLEOTIDE SEQUENCE [LARGE SCALE GENOMIC DNA]</scope>
    <source>
        <strain evidence="5 6">NEAU-M9</strain>
    </source>
</reference>
<protein>
    <submittedName>
        <fullName evidence="5">LamG domain-containing protein</fullName>
    </submittedName>
</protein>
<comment type="caution">
    <text evidence="5">The sequence shown here is derived from an EMBL/GenBank/DDBJ whole genome shotgun (WGS) entry which is preliminary data.</text>
</comment>
<dbReference type="Gene3D" id="2.60.120.200">
    <property type="match status" value="2"/>
</dbReference>
<keyword evidence="6" id="KW-1185">Reference proteome</keyword>
<dbReference type="InterPro" id="IPR042837">
    <property type="entry name" value="PTX3"/>
</dbReference>
<evidence type="ECO:0000256" key="3">
    <source>
        <dbReference type="SAM" id="MobiDB-lite"/>
    </source>
</evidence>
<evidence type="ECO:0000259" key="4">
    <source>
        <dbReference type="SMART" id="SM00560"/>
    </source>
</evidence>
<keyword evidence="2" id="KW-1015">Disulfide bond</keyword>
<feature type="domain" description="LamG-like jellyroll fold" evidence="4">
    <location>
        <begin position="768"/>
        <end position="916"/>
    </location>
</feature>
<keyword evidence="1" id="KW-0732">Signal</keyword>
<name>A0ABS7BGP1_9ACTN</name>
<evidence type="ECO:0000313" key="5">
    <source>
        <dbReference type="EMBL" id="MBW6440030.1"/>
    </source>
</evidence>
<feature type="domain" description="LamG-like jellyroll fold" evidence="4">
    <location>
        <begin position="1033"/>
        <end position="1187"/>
    </location>
</feature>
<dbReference type="InterPro" id="IPR013320">
    <property type="entry name" value="ConA-like_dom_sf"/>
</dbReference>
<dbReference type="EMBL" id="JAHXZI010000035">
    <property type="protein sequence ID" value="MBW6440030.1"/>
    <property type="molecule type" value="Genomic_DNA"/>
</dbReference>
<proteinExistence type="predicted"/>
<dbReference type="PANTHER" id="PTHR46943">
    <property type="entry name" value="PENTRAXIN-RELATED PROTEIN PTX3"/>
    <property type="match status" value="1"/>
</dbReference>
<dbReference type="PANTHER" id="PTHR46943:SF1">
    <property type="entry name" value="PENTRAXIN-RELATED PROTEIN PTX3"/>
    <property type="match status" value="1"/>
</dbReference>
<organism evidence="5 6">
    <name type="scientific">Actinoplanes hulinensis</name>
    <dbReference type="NCBI Taxonomy" id="1144547"/>
    <lineage>
        <taxon>Bacteria</taxon>
        <taxon>Bacillati</taxon>
        <taxon>Actinomycetota</taxon>
        <taxon>Actinomycetes</taxon>
        <taxon>Micromonosporales</taxon>
        <taxon>Micromonosporaceae</taxon>
        <taxon>Actinoplanes</taxon>
    </lineage>
</organism>
<dbReference type="RefSeq" id="WP_220149148.1">
    <property type="nucleotide sequence ID" value="NZ_JAHXZI010000035.1"/>
</dbReference>
<evidence type="ECO:0000313" key="6">
    <source>
        <dbReference type="Proteomes" id="UP001519863"/>
    </source>
</evidence>
<dbReference type="SMART" id="SM00560">
    <property type="entry name" value="LamGL"/>
    <property type="match status" value="2"/>
</dbReference>
<gene>
    <name evidence="5" type="ORF">KZ829_40535</name>
</gene>
<feature type="region of interest" description="Disordered" evidence="3">
    <location>
        <begin position="1"/>
        <end position="22"/>
    </location>
</feature>
<sequence>MGLVPQRANAAPQTAIPPARAAATEGAARQLAVASGERVEVLSSRTEFSQLFAEPTGRFTFESAVVQQRVRRANGSWADIDNTLGAASDGTLRPRVSAADVRFSAGGDGPLVTMVEKGKTFTVSWPLGTLPKPTVSGDSATYPGVLPDVDLVVRATTDGFSHVLKVNTAAAAANPKLSAITFDLGGQARTRRTRDGSLQAVSGNVVVASAPAPTMWDSKTAGTTAPSAGVKALNATAADGMSPDKSSAAGPSDAATVAEVPSTLNAAGDLVLKPDTKLLTSATFPLFIDPVWSKNQNKWAYSTSNNSTNTDTSRARVGKDPSSGVVYRSYFEFPISTIANKYVYEAHVHTELDHSWSCNATSTHLYSTNPISGTPRMAWNSSASWYVKHLASNSSNANEGSGCADSPQPDMTVNFPKDRGADHSVSDALQVVATKAATSFTVALSAGNASGDYETTQDRWKKFYPDKVWLSADVDAIPGKPTDFWVSGAKCGTGTANIGTTSLTFKAKMLDGDSDQDITATWEWQRLNGTTWTTITPAPAPSVIRSNNDAQRSGITGAVDGGTYRFRVVGKDPNPYFQQSPPSEWCTFKVDLKDPDVKADVLVAPAGPGKEGEFRIRSEATDLAKFKYGWTESVVNEVAATGTEVIEGKTYKTARVKLSAPKYGLNSFWAKAIDTTGNVGDGSVSFSVEKAAAAVARWGLEEYPGVTAEAALTDDQAADPAGVGGTLTATGVTWAPTDAKQHLVGGKNLAFNGAGALTTAGQVVDTTKSYGVAAWVRLDTLNGFQSFIAQDGNNTATFQVQLRSDDRNADGVADKSFCFLMANEDKATAPGTVACGVNVATAARWTHVAASFDASEKKMRIWVDGVLMQEVAAPVGLPSTGPLRSGNRKSSTTAFTDKLYGSVADLQVFDRALVQEDLTGDATDPAAAVEGERGMITPIEVARWDFNAAVSCYDPATELTCEAPDGTQFGRRLQLTQGVMIEEGTGGQYGMFDNTHPDDPTLVTREYGQSQRNTSGDPALPQWADGPVLYTNQSFTATVRVKIASVDTTMTAIAPKGTKQSAFYLGTRRSTVNGVTAQRYEIMVPNLDADVGETYAHIIADEALVLDETTSWHELTIVYNAGAKTLELYVNGKRKKTAAQPAAWNAAGPVIVGNSWYTSDNAAGRYVDAWFGGLDDVRIYQGAMNEAQVAQLAAQAGA</sequence>
<feature type="compositionally biased region" description="Low complexity" evidence="3">
    <location>
        <begin position="10"/>
        <end position="22"/>
    </location>
</feature>
<accession>A0ABS7BGP1</accession>